<dbReference type="PANTHER" id="PTHR34927">
    <property type="entry name" value="IQ DOMAIN-CONTAINING PROTEIN K"/>
    <property type="match status" value="1"/>
</dbReference>
<comment type="caution">
    <text evidence="2">The sequence shown here is derived from an EMBL/GenBank/DDBJ whole genome shotgun (WGS) entry which is preliminary data.</text>
</comment>
<gene>
    <name evidence="2" type="ORF">CSKR_111553</name>
</gene>
<protein>
    <submittedName>
        <fullName evidence="2">IQ domain-containing protein K</fullName>
    </submittedName>
</protein>
<dbReference type="InterPro" id="IPR000048">
    <property type="entry name" value="IQ_motif_EF-hand-BS"/>
</dbReference>
<keyword evidence="3" id="KW-1185">Reference proteome</keyword>
<dbReference type="InterPro" id="IPR043408">
    <property type="entry name" value="IQCK"/>
</dbReference>
<evidence type="ECO:0000313" key="3">
    <source>
        <dbReference type="Proteomes" id="UP000286415"/>
    </source>
</evidence>
<dbReference type="PROSITE" id="PS50096">
    <property type="entry name" value="IQ"/>
    <property type="match status" value="1"/>
</dbReference>
<dbReference type="OrthoDB" id="2155538at2759"/>
<proteinExistence type="predicted"/>
<dbReference type="Gene3D" id="1.20.5.190">
    <property type="match status" value="1"/>
</dbReference>
<dbReference type="PANTHER" id="PTHR34927:SF1">
    <property type="entry name" value="IQ DOMAIN-CONTAINING PROTEIN K"/>
    <property type="match status" value="1"/>
</dbReference>
<dbReference type="AlphaFoldDB" id="A0A8T1N2T3"/>
<dbReference type="Pfam" id="PF00612">
    <property type="entry name" value="IQ"/>
    <property type="match status" value="1"/>
</dbReference>
<reference evidence="2 3" key="2">
    <citation type="journal article" date="2021" name="Genomics">
        <title>High-quality reference genome for Clonorchis sinensis.</title>
        <authorList>
            <person name="Young N.D."/>
            <person name="Stroehlein A.J."/>
            <person name="Kinkar L."/>
            <person name="Wang T."/>
            <person name="Sohn W.M."/>
            <person name="Chang B.C.H."/>
            <person name="Kaur P."/>
            <person name="Weisz D."/>
            <person name="Dudchenko O."/>
            <person name="Aiden E.L."/>
            <person name="Korhonen P.K."/>
            <person name="Gasser R.B."/>
        </authorList>
    </citation>
    <scope>NUCLEOTIDE SEQUENCE [LARGE SCALE GENOMIC DNA]</scope>
    <source>
        <strain evidence="2">Cs-k2</strain>
    </source>
</reference>
<dbReference type="EMBL" id="NIRI02000005">
    <property type="protein sequence ID" value="KAG5455145.1"/>
    <property type="molecule type" value="Genomic_DNA"/>
</dbReference>
<evidence type="ECO:0000256" key="1">
    <source>
        <dbReference type="SAM" id="MobiDB-lite"/>
    </source>
</evidence>
<reference evidence="2 3" key="1">
    <citation type="journal article" date="2018" name="Biotechnol. Adv.">
        <title>Improved genomic resources and new bioinformatic workflow for the carcinogenic parasite Clonorchis sinensis: Biotechnological implications.</title>
        <authorList>
            <person name="Wang D."/>
            <person name="Korhonen P.K."/>
            <person name="Gasser R.B."/>
            <person name="Young N.D."/>
        </authorList>
    </citation>
    <scope>NUCLEOTIDE SEQUENCE [LARGE SCALE GENOMIC DNA]</scope>
    <source>
        <strain evidence="2">Cs-k2</strain>
    </source>
</reference>
<name>A0A8T1N2T3_CLOSI</name>
<organism evidence="2 3">
    <name type="scientific">Clonorchis sinensis</name>
    <name type="common">Chinese liver fluke</name>
    <dbReference type="NCBI Taxonomy" id="79923"/>
    <lineage>
        <taxon>Eukaryota</taxon>
        <taxon>Metazoa</taxon>
        <taxon>Spiralia</taxon>
        <taxon>Lophotrochozoa</taxon>
        <taxon>Platyhelminthes</taxon>
        <taxon>Trematoda</taxon>
        <taxon>Digenea</taxon>
        <taxon>Opisthorchiida</taxon>
        <taxon>Opisthorchiata</taxon>
        <taxon>Opisthorchiidae</taxon>
        <taxon>Clonorchis</taxon>
    </lineage>
</organism>
<dbReference type="CDD" id="cd22969">
    <property type="entry name" value="DD_IQCK"/>
    <property type="match status" value="1"/>
</dbReference>
<accession>A0A8T1N2T3</accession>
<evidence type="ECO:0000313" key="2">
    <source>
        <dbReference type="EMBL" id="KAG5455145.1"/>
    </source>
</evidence>
<feature type="region of interest" description="Disordered" evidence="1">
    <location>
        <begin position="22"/>
        <end position="49"/>
    </location>
</feature>
<sequence length="189" mass="22621">MMPDNPEGISLWKQVLPEAQLERESISRPKSPNPIDYLTSDETQKSTREAYEQKNNPIEYAQQYIFPVLLPGLVAMLQKAKENNCFERKQFRFNGLDFLTLYLYQRRWTKSNDEIPVKQLADIPWVTKEWAIRPRPPLPLSLQWTEEEAATKLQAYWRGFSVRRQPEVQELRQWQHEWRLYNRGELKPS</sequence>
<dbReference type="Proteomes" id="UP000286415">
    <property type="component" value="Unassembled WGS sequence"/>
</dbReference>